<keyword evidence="2" id="KW-1185">Reference proteome</keyword>
<sequence length="422" mass="46722">MREKKNLVKKSAVALTIMSSVFFVQTVHAETEEDIQQQRSEIQSNIDDKKDEIEEIKAELVELNEKIARFEEAIEANEKKIKETKGNIKDVEGEVSDLEDKIEEIQENIERRNEILKDRISSLQENGGSSSYLEVMLGASNFTDFIDRVALVHKITQADQDLLDSQEKDKEEEEENKAALDNKLNELKDLKDEYEEMQEQIVEQKEQNEEAKKDLKKKEEENSDILDDLKVEDQVLANKEKALKEAREEQERMRQLAEESSNESSDGDNSSSSSDGKVEQFASTSDNDAPKPSGSMVSIVTSVGNKYIGNSAYKFGGGRSASDIANGLFDCSAFVSWAFGQAGKSLPASTDGLIGVGSAVSASNMQPGDLVFFNTYKTNGHVGIYLGNNKFIGSQSSTGVAVADMGSGYWKSKFSGVVRRVG</sequence>
<name>A0ACC6M185_9BACI</name>
<dbReference type="EMBL" id="JAWZSR010000001">
    <property type="protein sequence ID" value="MDX8044696.1"/>
    <property type="molecule type" value="Genomic_DNA"/>
</dbReference>
<organism evidence="1 2">
    <name type="scientific">Gracilibacillus pellucidus</name>
    <dbReference type="NCBI Taxonomy" id="3095368"/>
    <lineage>
        <taxon>Bacteria</taxon>
        <taxon>Bacillati</taxon>
        <taxon>Bacillota</taxon>
        <taxon>Bacilli</taxon>
        <taxon>Bacillales</taxon>
        <taxon>Bacillaceae</taxon>
        <taxon>Gracilibacillus</taxon>
    </lineage>
</organism>
<accession>A0ACC6M185</accession>
<dbReference type="Proteomes" id="UP001277972">
    <property type="component" value="Unassembled WGS sequence"/>
</dbReference>
<proteinExistence type="predicted"/>
<evidence type="ECO:0000313" key="2">
    <source>
        <dbReference type="Proteomes" id="UP001277972"/>
    </source>
</evidence>
<reference evidence="1" key="1">
    <citation type="submission" date="2023-11" db="EMBL/GenBank/DDBJ databases">
        <title>Gracilibacillus pellucida a moderately halophilic bacterium isolated from saline soil in Xinjiang province.</title>
        <authorList>
            <person name="Zhang Z."/>
            <person name="Tan F."/>
            <person name="Wang Y."/>
            <person name="Xia M."/>
        </authorList>
    </citation>
    <scope>NUCLEOTIDE SEQUENCE</scope>
    <source>
        <strain evidence="1">S3-1-1</strain>
    </source>
</reference>
<protein>
    <submittedName>
        <fullName evidence="1">NlpC/P60 family protein</fullName>
    </submittedName>
</protein>
<gene>
    <name evidence="1" type="ORF">SH601_01745</name>
</gene>
<comment type="caution">
    <text evidence="1">The sequence shown here is derived from an EMBL/GenBank/DDBJ whole genome shotgun (WGS) entry which is preliminary data.</text>
</comment>
<evidence type="ECO:0000313" key="1">
    <source>
        <dbReference type="EMBL" id="MDX8044696.1"/>
    </source>
</evidence>